<protein>
    <submittedName>
        <fullName evidence="3">Asp/Glu/hydantoin racemase</fullName>
    </submittedName>
</protein>
<dbReference type="InterPro" id="IPR053714">
    <property type="entry name" value="Iso_Racemase_Enz_sf"/>
</dbReference>
<comment type="similarity">
    <text evidence="1">Belongs to the HyuE racemase family.</text>
</comment>
<dbReference type="RefSeq" id="WP_229832102.1">
    <property type="nucleotide sequence ID" value="NZ_BNAJ01000009.1"/>
</dbReference>
<dbReference type="Pfam" id="PF01177">
    <property type="entry name" value="Asp_Glu_race"/>
    <property type="match status" value="1"/>
</dbReference>
<reference evidence="3 4" key="3">
    <citation type="submission" date="2020-08" db="EMBL/GenBank/DDBJ databases">
        <title>Genomic Encyclopedia of Type Strains, Phase IV (KMG-IV): sequencing the most valuable type-strain genomes for metagenomic binning, comparative biology and taxonomic classification.</title>
        <authorList>
            <person name="Goeker M."/>
        </authorList>
    </citation>
    <scope>NUCLEOTIDE SEQUENCE [LARGE SCALE GENOMIC DNA]</scope>
    <source>
        <strain evidence="3 4">DSM 27521</strain>
    </source>
</reference>
<evidence type="ECO:0000256" key="1">
    <source>
        <dbReference type="ARBA" id="ARBA00038414"/>
    </source>
</evidence>
<name>A0A7W8KGY2_9DEIO</name>
<evidence type="ECO:0000313" key="5">
    <source>
        <dbReference type="Proteomes" id="UP000619376"/>
    </source>
</evidence>
<proteinExistence type="inferred from homology"/>
<evidence type="ECO:0000313" key="2">
    <source>
        <dbReference type="EMBL" id="GHF53522.1"/>
    </source>
</evidence>
<organism evidence="3 4">
    <name type="scientific">Deinococcus metalli</name>
    <dbReference type="NCBI Taxonomy" id="1141878"/>
    <lineage>
        <taxon>Bacteria</taxon>
        <taxon>Thermotogati</taxon>
        <taxon>Deinococcota</taxon>
        <taxon>Deinococci</taxon>
        <taxon>Deinococcales</taxon>
        <taxon>Deinococcaceae</taxon>
        <taxon>Deinococcus</taxon>
    </lineage>
</organism>
<dbReference type="EMBL" id="JACHFK010000010">
    <property type="protein sequence ID" value="MBB5377981.1"/>
    <property type="molecule type" value="Genomic_DNA"/>
</dbReference>
<dbReference type="AlphaFoldDB" id="A0A7W8KGY2"/>
<evidence type="ECO:0000313" key="3">
    <source>
        <dbReference type="EMBL" id="MBB5377981.1"/>
    </source>
</evidence>
<dbReference type="GO" id="GO:0047661">
    <property type="term" value="F:amino-acid racemase activity"/>
    <property type="evidence" value="ECO:0007669"/>
    <property type="project" value="InterPro"/>
</dbReference>
<reference evidence="2" key="4">
    <citation type="submission" date="2024-05" db="EMBL/GenBank/DDBJ databases">
        <authorList>
            <person name="Sun Q."/>
            <person name="Zhou Y."/>
        </authorList>
    </citation>
    <scope>NUCLEOTIDE SEQUENCE</scope>
    <source>
        <strain evidence="2">CGMCC 1.18437</strain>
    </source>
</reference>
<dbReference type="Gene3D" id="3.40.50.12500">
    <property type="match status" value="1"/>
</dbReference>
<dbReference type="EMBL" id="BNAJ01000009">
    <property type="protein sequence ID" value="GHF53522.1"/>
    <property type="molecule type" value="Genomic_DNA"/>
</dbReference>
<accession>A0A7W8KGY2</accession>
<gene>
    <name evidence="2" type="ORF">GCM10017781_32170</name>
    <name evidence="3" type="ORF">HNQ07_003482</name>
</gene>
<sequence>MTPPTPDMPTLALLHTTPVTLGDLPARVTAQAPHVRVINVLDDSLLADVMAAGEVTPAVHARLRAYLHAAQDAGATAVMTCCSSVGAAVDALAGELTLPVLRIDRPMAAQASALGRRVGVLATVATTLDPTADLIEREAAAAGRAVQVTRRLVEGAYAARLAGDGEEHDRRVTAALRDLRGEVDVIVLAQASMARLLATLGTEPTEGSGVPVLSSPDSGVAAALRAVEECHV</sequence>
<dbReference type="InterPro" id="IPR015942">
    <property type="entry name" value="Asp/Glu/hydantoin_racemase"/>
</dbReference>
<evidence type="ECO:0000313" key="4">
    <source>
        <dbReference type="Proteomes" id="UP000539473"/>
    </source>
</evidence>
<dbReference type="Proteomes" id="UP000539473">
    <property type="component" value="Unassembled WGS sequence"/>
</dbReference>
<reference evidence="5" key="2">
    <citation type="journal article" date="2019" name="Int. J. Syst. Evol. Microbiol.">
        <title>The Global Catalogue of Microorganisms (GCM) 10K type strain sequencing project: providing services to taxonomists for standard genome sequencing and annotation.</title>
        <authorList>
            <consortium name="The Broad Institute Genomics Platform"/>
            <consortium name="The Broad Institute Genome Sequencing Center for Infectious Disease"/>
            <person name="Wu L."/>
            <person name="Ma J."/>
        </authorList>
    </citation>
    <scope>NUCLEOTIDE SEQUENCE [LARGE SCALE GENOMIC DNA]</scope>
    <source>
        <strain evidence="5">CGMCC 1.18437</strain>
    </source>
</reference>
<comment type="caution">
    <text evidence="3">The sequence shown here is derived from an EMBL/GenBank/DDBJ whole genome shotgun (WGS) entry which is preliminary data.</text>
</comment>
<dbReference type="Proteomes" id="UP000619376">
    <property type="component" value="Unassembled WGS sequence"/>
</dbReference>
<reference evidence="2" key="1">
    <citation type="journal article" date="2014" name="Int. J. Syst. Evol. Microbiol.">
        <title>Complete genome of a new Firmicutes species belonging to the dominant human colonic microbiota ('Ruminococcus bicirculans') reveals two chromosomes and a selective capacity to utilize plant glucans.</title>
        <authorList>
            <consortium name="NISC Comparative Sequencing Program"/>
            <person name="Wegmann U."/>
            <person name="Louis P."/>
            <person name="Goesmann A."/>
            <person name="Henrissat B."/>
            <person name="Duncan S.H."/>
            <person name="Flint H.J."/>
        </authorList>
    </citation>
    <scope>NUCLEOTIDE SEQUENCE</scope>
    <source>
        <strain evidence="2">CGMCC 1.18437</strain>
    </source>
</reference>
<keyword evidence="5" id="KW-1185">Reference proteome</keyword>